<proteinExistence type="predicted"/>
<dbReference type="OrthoDB" id="3789324at2"/>
<protein>
    <submittedName>
        <fullName evidence="1">Uncharacterized protein</fullName>
    </submittedName>
</protein>
<dbReference type="RefSeq" id="WP_129987519.1">
    <property type="nucleotide sequence ID" value="NZ_SDPU01000022.1"/>
</dbReference>
<sequence length="131" mass="14628">MDVTQLLRTEVGLLRQRESRRVFDTAVHVGTLGGTHDSWVSRRADAPVVDAALRTDVVSALLERTAGLSDTVWLTRSGRPEAYDEDLAWLAAATTAFAQHGRAVGDCYAVTRYGWRDVRTGESRSWQRLRL</sequence>
<accession>A0A4Q5J3B3</accession>
<dbReference type="EMBL" id="SDPU01000022">
    <property type="protein sequence ID" value="RYU11931.1"/>
    <property type="molecule type" value="Genomic_DNA"/>
</dbReference>
<evidence type="ECO:0000313" key="2">
    <source>
        <dbReference type="Proteomes" id="UP000291189"/>
    </source>
</evidence>
<keyword evidence="2" id="KW-1185">Reference proteome</keyword>
<organism evidence="1 2">
    <name type="scientific">Nocardioides iriomotensis</name>
    <dbReference type="NCBI Taxonomy" id="715784"/>
    <lineage>
        <taxon>Bacteria</taxon>
        <taxon>Bacillati</taxon>
        <taxon>Actinomycetota</taxon>
        <taxon>Actinomycetes</taxon>
        <taxon>Propionibacteriales</taxon>
        <taxon>Nocardioidaceae</taxon>
        <taxon>Nocardioides</taxon>
    </lineage>
</organism>
<name>A0A4Q5J3B3_9ACTN</name>
<comment type="caution">
    <text evidence="1">The sequence shown here is derived from an EMBL/GenBank/DDBJ whole genome shotgun (WGS) entry which is preliminary data.</text>
</comment>
<dbReference type="Proteomes" id="UP000291189">
    <property type="component" value="Unassembled WGS sequence"/>
</dbReference>
<gene>
    <name evidence="1" type="ORF">ETU37_11780</name>
</gene>
<reference evidence="1 2" key="1">
    <citation type="submission" date="2019-01" db="EMBL/GenBank/DDBJ databases">
        <title>Nocardioides guangzhouensis sp. nov., an actinobacterium isolated from soil.</title>
        <authorList>
            <person name="Fu Y."/>
            <person name="Cai Y."/>
            <person name="Lin Z."/>
            <person name="Chen P."/>
        </authorList>
    </citation>
    <scope>NUCLEOTIDE SEQUENCE [LARGE SCALE GENOMIC DNA]</scope>
    <source>
        <strain evidence="1 2">NBRC 105384</strain>
    </source>
</reference>
<evidence type="ECO:0000313" key="1">
    <source>
        <dbReference type="EMBL" id="RYU11931.1"/>
    </source>
</evidence>
<dbReference type="AlphaFoldDB" id="A0A4Q5J3B3"/>